<dbReference type="SUPFAM" id="SSF54928">
    <property type="entry name" value="RNA-binding domain, RBD"/>
    <property type="match status" value="1"/>
</dbReference>
<dbReference type="Gene3D" id="3.30.70.330">
    <property type="match status" value="1"/>
</dbReference>
<dbReference type="InterPro" id="IPR035979">
    <property type="entry name" value="RBD_domain_sf"/>
</dbReference>
<dbReference type="PROSITE" id="PS50102">
    <property type="entry name" value="RRM"/>
    <property type="match status" value="1"/>
</dbReference>
<keyword evidence="2" id="KW-0396">Initiation factor</keyword>
<dbReference type="Pfam" id="PF00076">
    <property type="entry name" value="RRM_1"/>
    <property type="match status" value="1"/>
</dbReference>
<organism evidence="8 9">
    <name type="scientific">Syncephalis pseudoplumigaleata</name>
    <dbReference type="NCBI Taxonomy" id="1712513"/>
    <lineage>
        <taxon>Eukaryota</taxon>
        <taxon>Fungi</taxon>
        <taxon>Fungi incertae sedis</taxon>
        <taxon>Zoopagomycota</taxon>
        <taxon>Zoopagomycotina</taxon>
        <taxon>Zoopagomycetes</taxon>
        <taxon>Zoopagales</taxon>
        <taxon>Piptocephalidaceae</taxon>
        <taxon>Syncephalis</taxon>
    </lineage>
</organism>
<evidence type="ECO:0000256" key="2">
    <source>
        <dbReference type="ARBA" id="ARBA00022540"/>
    </source>
</evidence>
<proteinExistence type="predicted"/>
<dbReference type="GO" id="GO:0003723">
    <property type="term" value="F:RNA binding"/>
    <property type="evidence" value="ECO:0007669"/>
    <property type="project" value="UniProtKB-UniRule"/>
</dbReference>
<dbReference type="GO" id="GO:0031369">
    <property type="term" value="F:translation initiation factor binding"/>
    <property type="evidence" value="ECO:0007669"/>
    <property type="project" value="InterPro"/>
</dbReference>
<evidence type="ECO:0000259" key="7">
    <source>
        <dbReference type="PROSITE" id="PS50102"/>
    </source>
</evidence>
<evidence type="ECO:0000256" key="3">
    <source>
        <dbReference type="ARBA" id="ARBA00022884"/>
    </source>
</evidence>
<accession>A0A4V1J145</accession>
<dbReference type="InterPro" id="IPR012677">
    <property type="entry name" value="Nucleotide-bd_a/b_plait_sf"/>
</dbReference>
<name>A0A4V1J145_9FUNG</name>
<dbReference type="InterPro" id="IPR000504">
    <property type="entry name" value="RRM_dom"/>
</dbReference>
<reference evidence="9" key="1">
    <citation type="journal article" date="2018" name="Nat. Microbiol.">
        <title>Leveraging single-cell genomics to expand the fungal tree of life.</title>
        <authorList>
            <person name="Ahrendt S.R."/>
            <person name="Quandt C.A."/>
            <person name="Ciobanu D."/>
            <person name="Clum A."/>
            <person name="Salamov A."/>
            <person name="Andreopoulos B."/>
            <person name="Cheng J.F."/>
            <person name="Woyke T."/>
            <person name="Pelin A."/>
            <person name="Henrissat B."/>
            <person name="Reynolds N.K."/>
            <person name="Benny G.L."/>
            <person name="Smith M.E."/>
            <person name="James T.Y."/>
            <person name="Grigoriev I.V."/>
        </authorList>
    </citation>
    <scope>NUCLEOTIDE SEQUENCE [LARGE SCALE GENOMIC DNA]</scope>
    <source>
        <strain evidence="9">Benny S71-1</strain>
    </source>
</reference>
<evidence type="ECO:0000256" key="4">
    <source>
        <dbReference type="ARBA" id="ARBA00022917"/>
    </source>
</evidence>
<keyword evidence="1" id="KW-0963">Cytoplasm</keyword>
<sequence length="155" mass="17963">MPAPFKFNPDTLPETEDDINFADLEQEFHVPELEFCFDSIVVVDNVPVVDESKEKKLVGALQKIFKGCGRIRENGIHMPMTEKDGKQVSKGFVFVEFETPEMADLAVRQVHNYRMDKQHVLTVHHFDDVDKEEEAFEERTKQAATNHQHCCWRDA</sequence>
<evidence type="ECO:0000256" key="5">
    <source>
        <dbReference type="ARBA" id="ARBA00031100"/>
    </source>
</evidence>
<dbReference type="GO" id="GO:0003743">
    <property type="term" value="F:translation initiation factor activity"/>
    <property type="evidence" value="ECO:0007669"/>
    <property type="project" value="UniProtKB-KW"/>
</dbReference>
<dbReference type="GO" id="GO:0005852">
    <property type="term" value="C:eukaryotic translation initiation factor 3 complex"/>
    <property type="evidence" value="ECO:0007669"/>
    <property type="project" value="InterPro"/>
</dbReference>
<dbReference type="InterPro" id="IPR011400">
    <property type="entry name" value="EIF3B"/>
</dbReference>
<evidence type="ECO:0000313" key="9">
    <source>
        <dbReference type="Proteomes" id="UP000278143"/>
    </source>
</evidence>
<dbReference type="PANTHER" id="PTHR14068">
    <property type="entry name" value="EUKARYOTIC TRANSLATION INITIATION FACTOR 3 EIF3 -RELATED"/>
    <property type="match status" value="1"/>
</dbReference>
<dbReference type="AlphaFoldDB" id="A0A4V1J145"/>
<dbReference type="Proteomes" id="UP000278143">
    <property type="component" value="Unassembled WGS sequence"/>
</dbReference>
<evidence type="ECO:0000256" key="1">
    <source>
        <dbReference type="ARBA" id="ARBA00022490"/>
    </source>
</evidence>
<protein>
    <recommendedName>
        <fullName evidence="5">Translation initiation factor eIF3 p90 subunit homolog</fullName>
    </recommendedName>
</protein>
<dbReference type="FunFam" id="3.30.70.330:FF:000235">
    <property type="entry name" value="Eukaryotic translation initiation factor 3 subunit B"/>
    <property type="match status" value="1"/>
</dbReference>
<dbReference type="SMART" id="SM00360">
    <property type="entry name" value="RRM"/>
    <property type="match status" value="1"/>
</dbReference>
<dbReference type="PANTHER" id="PTHR14068:SF0">
    <property type="entry name" value="EUKARYOTIC TRANSLATION INITIATION FACTOR 3 SUBUNIT B"/>
    <property type="match status" value="1"/>
</dbReference>
<evidence type="ECO:0000313" key="8">
    <source>
        <dbReference type="EMBL" id="RKP23779.1"/>
    </source>
</evidence>
<keyword evidence="3 6" id="KW-0694">RNA-binding</keyword>
<keyword evidence="4" id="KW-0648">Protein biosynthesis</keyword>
<gene>
    <name evidence="8" type="ORF">SYNPS1DRAFT_30463</name>
</gene>
<dbReference type="EMBL" id="KZ990693">
    <property type="protein sequence ID" value="RKP23779.1"/>
    <property type="molecule type" value="Genomic_DNA"/>
</dbReference>
<evidence type="ECO:0000256" key="6">
    <source>
        <dbReference type="PROSITE-ProRule" id="PRU00176"/>
    </source>
</evidence>
<dbReference type="OrthoDB" id="10250414at2759"/>
<keyword evidence="9" id="KW-1185">Reference proteome</keyword>
<feature type="domain" description="RRM" evidence="7">
    <location>
        <begin position="39"/>
        <end position="128"/>
    </location>
</feature>